<reference evidence="2" key="1">
    <citation type="journal article" date="2023" name="Hortic. Res.">
        <title>A chromosome-level phased genome enabling allele-level studies in sweet orange: a case study on citrus Huanglongbing tolerance.</title>
        <authorList>
            <person name="Wu B."/>
            <person name="Yu Q."/>
            <person name="Deng Z."/>
            <person name="Duan Y."/>
            <person name="Luo F."/>
            <person name="Gmitter F. Jr."/>
        </authorList>
    </citation>
    <scope>NUCLEOTIDE SEQUENCE [LARGE SCALE GENOMIC DNA]</scope>
    <source>
        <strain evidence="2">cv. Valencia</strain>
    </source>
</reference>
<accession>A0ACB8P2C2</accession>
<dbReference type="Proteomes" id="UP000829398">
    <property type="component" value="Chromosome 1"/>
</dbReference>
<proteinExistence type="predicted"/>
<protein>
    <submittedName>
        <fullName evidence="1">Oligopeptide transporter 1</fullName>
    </submittedName>
</protein>
<evidence type="ECO:0000313" key="2">
    <source>
        <dbReference type="Proteomes" id="UP000829398"/>
    </source>
</evidence>
<gene>
    <name evidence="1" type="ORF">KPL71_002087</name>
</gene>
<name>A0ACB8P2C2_CITSI</name>
<comment type="caution">
    <text evidence="1">The sequence shown here is derived from an EMBL/GenBank/DDBJ whole genome shotgun (WGS) entry which is preliminary data.</text>
</comment>
<keyword evidence="2" id="KW-1185">Reference proteome</keyword>
<organism evidence="1 2">
    <name type="scientific">Citrus sinensis</name>
    <name type="common">Sweet orange</name>
    <name type="synonym">Citrus aurantium var. sinensis</name>
    <dbReference type="NCBI Taxonomy" id="2711"/>
    <lineage>
        <taxon>Eukaryota</taxon>
        <taxon>Viridiplantae</taxon>
        <taxon>Streptophyta</taxon>
        <taxon>Embryophyta</taxon>
        <taxon>Tracheophyta</taxon>
        <taxon>Spermatophyta</taxon>
        <taxon>Magnoliopsida</taxon>
        <taxon>eudicotyledons</taxon>
        <taxon>Gunneridae</taxon>
        <taxon>Pentapetalae</taxon>
        <taxon>rosids</taxon>
        <taxon>malvids</taxon>
        <taxon>Sapindales</taxon>
        <taxon>Rutaceae</taxon>
        <taxon>Aurantioideae</taxon>
        <taxon>Citrus</taxon>
    </lineage>
</organism>
<evidence type="ECO:0000313" key="1">
    <source>
        <dbReference type="EMBL" id="KAH9804307.1"/>
    </source>
</evidence>
<dbReference type="EMBL" id="CM039170">
    <property type="protein sequence ID" value="KAH9804307.1"/>
    <property type="molecule type" value="Genomic_DNA"/>
</dbReference>
<sequence length="464" mass="52141">MAATLPSKPIRVPLTKWTFSMNPGPFNLKEHVLITIFANCGAGGVYAVYIITIVKAFYKRKLNPLAAMLLAQTTQLLGYGWAGLFRKYLVDSPFMWWPANLVQVSLFSDIWQMWKRTTSAARDKFADVHTRLMKKHYEAVPQWWFHIILVATVALSIYACEGFDKQLQLPWWGILLACAIALFFTLPIGIIQATTNQQPGLNVITELIIGYMYPGRPLANVAFKTYGYISMSQALSFLADFKLGHYMKIPPKSMFLVQLIGTVVASSVYFGTAWWLLTSVEHICDPSALPEGSPWTCPGDDVFYSASIIWGIVGPGKMFTKEGVYPALNWFFLVGLLAPVPIWFLSRKFPEIKWIGLIHIPIILGGTGNMPPARAVHYLSWAAVGIFFNYYVYRRFKGWWARHTYILSAALDAGVAFMGVFLFLTLQSYDIFGPHWWGLDSTDHCPLATCPTAPGIVIEGCPVF</sequence>